<dbReference type="InParanoid" id="A0A251T4F1"/>
<dbReference type="AlphaFoldDB" id="A0A251T4F1"/>
<proteinExistence type="predicted"/>
<keyword evidence="2" id="KW-1185">Reference proteome</keyword>
<sequence length="50" mass="6156">MMGDNHFVRSFGFYPILLVRYLQEIATQPMLMRTMLRKEIALMPRYTYRR</sequence>
<name>A0A251T4F1_HELAN</name>
<dbReference type="Proteomes" id="UP000215914">
    <property type="component" value="Chromosome 12"/>
</dbReference>
<protein>
    <submittedName>
        <fullName evidence="1">Uncharacterized protein</fullName>
    </submittedName>
</protein>
<accession>A0A251T4F1</accession>
<gene>
    <name evidence="1" type="ORF">HannXRQ_Chr12g0376431</name>
</gene>
<reference evidence="2" key="1">
    <citation type="journal article" date="2017" name="Nature">
        <title>The sunflower genome provides insights into oil metabolism, flowering and Asterid evolution.</title>
        <authorList>
            <person name="Badouin H."/>
            <person name="Gouzy J."/>
            <person name="Grassa C.J."/>
            <person name="Murat F."/>
            <person name="Staton S.E."/>
            <person name="Cottret L."/>
            <person name="Lelandais-Briere C."/>
            <person name="Owens G.L."/>
            <person name="Carrere S."/>
            <person name="Mayjonade B."/>
            <person name="Legrand L."/>
            <person name="Gill N."/>
            <person name="Kane N.C."/>
            <person name="Bowers J.E."/>
            <person name="Hubner S."/>
            <person name="Bellec A."/>
            <person name="Berard A."/>
            <person name="Berges H."/>
            <person name="Blanchet N."/>
            <person name="Boniface M.C."/>
            <person name="Brunel D."/>
            <person name="Catrice O."/>
            <person name="Chaidir N."/>
            <person name="Claudel C."/>
            <person name="Donnadieu C."/>
            <person name="Faraut T."/>
            <person name="Fievet G."/>
            <person name="Helmstetter N."/>
            <person name="King M."/>
            <person name="Knapp S.J."/>
            <person name="Lai Z."/>
            <person name="Le Paslier M.C."/>
            <person name="Lippi Y."/>
            <person name="Lorenzon L."/>
            <person name="Mandel J.R."/>
            <person name="Marage G."/>
            <person name="Marchand G."/>
            <person name="Marquand E."/>
            <person name="Bret-Mestries E."/>
            <person name="Morien E."/>
            <person name="Nambeesan S."/>
            <person name="Nguyen T."/>
            <person name="Pegot-Espagnet P."/>
            <person name="Pouilly N."/>
            <person name="Raftis F."/>
            <person name="Sallet E."/>
            <person name="Schiex T."/>
            <person name="Thomas J."/>
            <person name="Vandecasteele C."/>
            <person name="Vares D."/>
            <person name="Vear F."/>
            <person name="Vautrin S."/>
            <person name="Crespi M."/>
            <person name="Mangin B."/>
            <person name="Burke J.M."/>
            <person name="Salse J."/>
            <person name="Munos S."/>
            <person name="Vincourt P."/>
            <person name="Rieseberg L.H."/>
            <person name="Langlade N.B."/>
        </authorList>
    </citation>
    <scope>NUCLEOTIDE SEQUENCE [LARGE SCALE GENOMIC DNA]</scope>
    <source>
        <strain evidence="2">cv. SF193</strain>
    </source>
</reference>
<dbReference type="EMBL" id="CM007901">
    <property type="protein sequence ID" value="OTG05693.1"/>
    <property type="molecule type" value="Genomic_DNA"/>
</dbReference>
<organism evidence="1 2">
    <name type="scientific">Helianthus annuus</name>
    <name type="common">Common sunflower</name>
    <dbReference type="NCBI Taxonomy" id="4232"/>
    <lineage>
        <taxon>Eukaryota</taxon>
        <taxon>Viridiplantae</taxon>
        <taxon>Streptophyta</taxon>
        <taxon>Embryophyta</taxon>
        <taxon>Tracheophyta</taxon>
        <taxon>Spermatophyta</taxon>
        <taxon>Magnoliopsida</taxon>
        <taxon>eudicotyledons</taxon>
        <taxon>Gunneridae</taxon>
        <taxon>Pentapetalae</taxon>
        <taxon>asterids</taxon>
        <taxon>campanulids</taxon>
        <taxon>Asterales</taxon>
        <taxon>Asteraceae</taxon>
        <taxon>Asteroideae</taxon>
        <taxon>Heliantheae alliance</taxon>
        <taxon>Heliantheae</taxon>
        <taxon>Helianthus</taxon>
    </lineage>
</organism>
<evidence type="ECO:0000313" key="2">
    <source>
        <dbReference type="Proteomes" id="UP000215914"/>
    </source>
</evidence>
<evidence type="ECO:0000313" key="1">
    <source>
        <dbReference type="EMBL" id="OTG05693.1"/>
    </source>
</evidence>